<gene>
    <name evidence="7" type="ORF">SAMN05216548_11337</name>
</gene>
<name>A0A1H9MBH6_9HYPH</name>
<dbReference type="STRING" id="1855383.SAMN05216548_11337"/>
<proteinExistence type="inferred from homology"/>
<feature type="domain" description="SAM-dependent MTase RsmB/NOP-type" evidence="6">
    <location>
        <begin position="145"/>
        <end position="427"/>
    </location>
</feature>
<keyword evidence="2 5" id="KW-0808">Transferase</keyword>
<keyword evidence="1 5" id="KW-0489">Methyltransferase</keyword>
<keyword evidence="8" id="KW-1185">Reference proteome</keyword>
<dbReference type="PRINTS" id="PR02008">
    <property type="entry name" value="RCMTFAMILY"/>
</dbReference>
<dbReference type="Gene3D" id="3.40.50.150">
    <property type="entry name" value="Vaccinia Virus protein VP39"/>
    <property type="match status" value="1"/>
</dbReference>
<dbReference type="InterPro" id="IPR029063">
    <property type="entry name" value="SAM-dependent_MTases_sf"/>
</dbReference>
<dbReference type="CDD" id="cd02440">
    <property type="entry name" value="AdoMet_MTases"/>
    <property type="match status" value="1"/>
</dbReference>
<dbReference type="GO" id="GO:0003723">
    <property type="term" value="F:RNA binding"/>
    <property type="evidence" value="ECO:0007669"/>
    <property type="project" value="UniProtKB-UniRule"/>
</dbReference>
<evidence type="ECO:0000313" key="7">
    <source>
        <dbReference type="EMBL" id="SER20785.1"/>
    </source>
</evidence>
<dbReference type="EMBL" id="FOFG01000013">
    <property type="protein sequence ID" value="SER20785.1"/>
    <property type="molecule type" value="Genomic_DNA"/>
</dbReference>
<dbReference type="GO" id="GO:0008173">
    <property type="term" value="F:RNA methyltransferase activity"/>
    <property type="evidence" value="ECO:0007669"/>
    <property type="project" value="InterPro"/>
</dbReference>
<organism evidence="7 8">
    <name type="scientific">Faunimonas pinastri</name>
    <dbReference type="NCBI Taxonomy" id="1855383"/>
    <lineage>
        <taxon>Bacteria</taxon>
        <taxon>Pseudomonadati</taxon>
        <taxon>Pseudomonadota</taxon>
        <taxon>Alphaproteobacteria</taxon>
        <taxon>Hyphomicrobiales</taxon>
        <taxon>Afifellaceae</taxon>
        <taxon>Faunimonas</taxon>
    </lineage>
</organism>
<dbReference type="Pfam" id="PF22458">
    <property type="entry name" value="RsmF-B_ferredox"/>
    <property type="match status" value="1"/>
</dbReference>
<evidence type="ECO:0000256" key="1">
    <source>
        <dbReference type="ARBA" id="ARBA00022603"/>
    </source>
</evidence>
<dbReference type="PANTHER" id="PTHR22807:SF53">
    <property type="entry name" value="RIBOSOMAL RNA SMALL SUBUNIT METHYLTRANSFERASE B-RELATED"/>
    <property type="match status" value="1"/>
</dbReference>
<keyword evidence="4 5" id="KW-0694">RNA-binding</keyword>
<dbReference type="PANTHER" id="PTHR22807">
    <property type="entry name" value="NOP2 YEAST -RELATED NOL1/NOP2/FMU SUN DOMAIN-CONTAINING"/>
    <property type="match status" value="1"/>
</dbReference>
<dbReference type="InterPro" id="IPR049560">
    <property type="entry name" value="MeTrfase_RsmB-F_NOP2_cat"/>
</dbReference>
<dbReference type="InterPro" id="IPR001678">
    <property type="entry name" value="MeTrfase_RsmB-F_NOP2_dom"/>
</dbReference>
<dbReference type="RefSeq" id="WP_092498203.1">
    <property type="nucleotide sequence ID" value="NZ_FOFG01000013.1"/>
</dbReference>
<evidence type="ECO:0000259" key="6">
    <source>
        <dbReference type="PROSITE" id="PS51686"/>
    </source>
</evidence>
<feature type="active site" description="Nucleophile" evidence="5">
    <location>
        <position position="360"/>
    </location>
</feature>
<evidence type="ECO:0000313" key="8">
    <source>
        <dbReference type="Proteomes" id="UP000199647"/>
    </source>
</evidence>
<dbReference type="InterPro" id="IPR054728">
    <property type="entry name" value="RsmB-like_ferredoxin"/>
</dbReference>
<reference evidence="7 8" key="1">
    <citation type="submission" date="2016-10" db="EMBL/GenBank/DDBJ databases">
        <authorList>
            <person name="de Groot N.N."/>
        </authorList>
    </citation>
    <scope>NUCLEOTIDE SEQUENCE [LARGE SCALE GENOMIC DNA]</scope>
    <source>
        <strain evidence="7 8">A52C2</strain>
    </source>
</reference>
<dbReference type="OrthoDB" id="9810297at2"/>
<evidence type="ECO:0000256" key="4">
    <source>
        <dbReference type="ARBA" id="ARBA00022884"/>
    </source>
</evidence>
<dbReference type="AlphaFoldDB" id="A0A1H9MBH6"/>
<comment type="caution">
    <text evidence="5">Lacks conserved residue(s) required for the propagation of feature annotation.</text>
</comment>
<dbReference type="Pfam" id="PF01189">
    <property type="entry name" value="Methyltr_RsmB-F"/>
    <property type="match status" value="1"/>
</dbReference>
<dbReference type="GO" id="GO:0001510">
    <property type="term" value="P:RNA methylation"/>
    <property type="evidence" value="ECO:0007669"/>
    <property type="project" value="InterPro"/>
</dbReference>
<sequence length="428" mass="46239">MRLPGRIAAAIEILDDIQARHRPVSEALRDWGLSHRFAGAGDRAAIGNLVYDALRRKLSLGWRMGVESSWGLAVGAAVLEWGEEPAALNAAFAEDRHGPAAISEETILRLGEDTLAEAPDHVRADVPEWCVANLRDVFGDSWVEEAAALGGRPPLDIRVNTLKGGRAKAVSQLARLGVEPTPLSPVGLRIPPAEAGRRHPNVQVEEAFQRGRIEIQDEGSQLCALLVGAEPGEQVLDFCAGAGGKTLALAAAMGNRGQIFAYDSDRSRLAPIYDRLKRADVRNVQVRSPAPDALEDIVERMDRVLVDAPCSGSGTWRRRPDAKWKLTADSLARRLEEQDTVLRDASRFVRPGGLLAYATCSLFAAEDGERVEAFLMAHPDFEPASMAEAWAKALPGVAAPAFPGGNLLLSPHRSGTDGFFLALLRRKV</sequence>
<dbReference type="SUPFAM" id="SSF53335">
    <property type="entry name" value="S-adenosyl-L-methionine-dependent methyltransferases"/>
    <property type="match status" value="1"/>
</dbReference>
<dbReference type="Proteomes" id="UP000199647">
    <property type="component" value="Unassembled WGS sequence"/>
</dbReference>
<protein>
    <submittedName>
        <fullName evidence="7">16S rRNA (Cytosine967-C5)-methyltransferase</fullName>
    </submittedName>
</protein>
<comment type="similarity">
    <text evidence="5">Belongs to the class I-like SAM-binding methyltransferase superfamily. RsmB/NOP family.</text>
</comment>
<feature type="binding site" evidence="5">
    <location>
        <position position="263"/>
    </location>
    <ligand>
        <name>S-adenosyl-L-methionine</name>
        <dbReference type="ChEBI" id="CHEBI:59789"/>
    </ligand>
</feature>
<dbReference type="InterPro" id="IPR023267">
    <property type="entry name" value="RCMT"/>
</dbReference>
<evidence type="ECO:0000256" key="2">
    <source>
        <dbReference type="ARBA" id="ARBA00022679"/>
    </source>
</evidence>
<dbReference type="PROSITE" id="PS51686">
    <property type="entry name" value="SAM_MT_RSMB_NOP"/>
    <property type="match status" value="1"/>
</dbReference>
<accession>A0A1H9MBH6</accession>
<feature type="binding site" evidence="5">
    <location>
        <position position="307"/>
    </location>
    <ligand>
        <name>S-adenosyl-L-methionine</name>
        <dbReference type="ChEBI" id="CHEBI:59789"/>
    </ligand>
</feature>
<evidence type="ECO:0000256" key="3">
    <source>
        <dbReference type="ARBA" id="ARBA00022691"/>
    </source>
</evidence>
<evidence type="ECO:0000256" key="5">
    <source>
        <dbReference type="PROSITE-ProRule" id="PRU01023"/>
    </source>
</evidence>
<keyword evidence="3 5" id="KW-0949">S-adenosyl-L-methionine</keyword>